<dbReference type="PANTHER" id="PTHR12482:SF62">
    <property type="entry name" value="LIPASE ROG1-RELATED"/>
    <property type="match status" value="1"/>
</dbReference>
<name>A0AAE0KTK8_9CHLO</name>
<reference evidence="3 4" key="1">
    <citation type="journal article" date="2015" name="Genome Biol. Evol.">
        <title>Comparative Genomics of a Bacterivorous Green Alga Reveals Evolutionary Causalities and Consequences of Phago-Mixotrophic Mode of Nutrition.</title>
        <authorList>
            <person name="Burns J.A."/>
            <person name="Paasch A."/>
            <person name="Narechania A."/>
            <person name="Kim E."/>
        </authorList>
    </citation>
    <scope>NUCLEOTIDE SEQUENCE [LARGE SCALE GENOMIC DNA]</scope>
    <source>
        <strain evidence="3 4">PLY_AMNH</strain>
    </source>
</reference>
<gene>
    <name evidence="3" type="ORF">CYMTET_30793</name>
</gene>
<evidence type="ECO:0000256" key="1">
    <source>
        <dbReference type="SAM" id="MobiDB-lite"/>
    </source>
</evidence>
<accession>A0AAE0KTK8</accession>
<evidence type="ECO:0000313" key="4">
    <source>
        <dbReference type="Proteomes" id="UP001190700"/>
    </source>
</evidence>
<protein>
    <recommendedName>
        <fullName evidence="2">DUF676 domain-containing protein</fullName>
    </recommendedName>
</protein>
<dbReference type="InterPro" id="IPR007751">
    <property type="entry name" value="DUF676_lipase-like"/>
</dbReference>
<dbReference type="SUPFAM" id="SSF53474">
    <property type="entry name" value="alpha/beta-Hydrolases"/>
    <property type="match status" value="1"/>
</dbReference>
<feature type="region of interest" description="Disordered" evidence="1">
    <location>
        <begin position="242"/>
        <end position="261"/>
    </location>
</feature>
<organism evidence="3 4">
    <name type="scientific">Cymbomonas tetramitiformis</name>
    <dbReference type="NCBI Taxonomy" id="36881"/>
    <lineage>
        <taxon>Eukaryota</taxon>
        <taxon>Viridiplantae</taxon>
        <taxon>Chlorophyta</taxon>
        <taxon>Pyramimonadophyceae</taxon>
        <taxon>Pyramimonadales</taxon>
        <taxon>Pyramimonadaceae</taxon>
        <taxon>Cymbomonas</taxon>
    </lineage>
</organism>
<dbReference type="InterPro" id="IPR044294">
    <property type="entry name" value="Lipase-like"/>
</dbReference>
<dbReference type="AlphaFoldDB" id="A0AAE0KTK8"/>
<evidence type="ECO:0000259" key="2">
    <source>
        <dbReference type="Pfam" id="PF05057"/>
    </source>
</evidence>
<comment type="caution">
    <text evidence="3">The sequence shown here is derived from an EMBL/GenBank/DDBJ whole genome shotgun (WGS) entry which is preliminary data.</text>
</comment>
<dbReference type="Pfam" id="PF05057">
    <property type="entry name" value="DUF676"/>
    <property type="match status" value="1"/>
</dbReference>
<proteinExistence type="predicted"/>
<dbReference type="PANTHER" id="PTHR12482">
    <property type="entry name" value="LIPASE ROG1-RELATED-RELATED"/>
    <property type="match status" value="1"/>
</dbReference>
<keyword evidence="4" id="KW-1185">Reference proteome</keyword>
<dbReference type="InterPro" id="IPR029058">
    <property type="entry name" value="AB_hydrolase_fold"/>
</dbReference>
<dbReference type="Gene3D" id="3.40.50.1820">
    <property type="entry name" value="alpha/beta hydrolase"/>
    <property type="match status" value="1"/>
</dbReference>
<dbReference type="Proteomes" id="UP001190700">
    <property type="component" value="Unassembled WGS sequence"/>
</dbReference>
<sequence length="348" mass="38538">MDNKGSNGEWEGQNRKDSADHLVVLIHGLHGTRHDFDVLADILRCGDGPKGGVLVHIVTANERCTTDGVDPGARRVQREILELLSRHSGLRTLSLIGHSLGGIYARRTAYLLGEEGILCTRIRPAVFATIASPHLGAGAPPGRPLRFIVRVGARLLSRFSKTVRDLTMNDVSKGGREPPLLVQLADDAHVSSLEKFRAHLLWANTVGDLQCPWWTSSISRPGVQPVRKPVVGSRFVQRQERPALGFGRGNPPEEQKGQKRRRTKIDPYVQWSWKIIHSLERLPWVRFDVVGLSPVNLFSHEIIVGKKAAFFRATDIQHHIASSILGVLSTLDGENVEQINITPSQKGR</sequence>
<dbReference type="EMBL" id="LGRX02017967">
    <property type="protein sequence ID" value="KAK3260238.1"/>
    <property type="molecule type" value="Genomic_DNA"/>
</dbReference>
<evidence type="ECO:0000313" key="3">
    <source>
        <dbReference type="EMBL" id="KAK3260238.1"/>
    </source>
</evidence>
<feature type="domain" description="DUF676" evidence="2">
    <location>
        <begin position="18"/>
        <end position="215"/>
    </location>
</feature>